<dbReference type="CDD" id="cd06268">
    <property type="entry name" value="PBP1_ABC_transporter_LIVBP-like"/>
    <property type="match status" value="1"/>
</dbReference>
<feature type="transmembrane region" description="Helical" evidence="2">
    <location>
        <begin position="21"/>
        <end position="39"/>
    </location>
</feature>
<feature type="region of interest" description="Disordered" evidence="1">
    <location>
        <begin position="494"/>
        <end position="515"/>
    </location>
</feature>
<keyword evidence="4" id="KW-1185">Reference proteome</keyword>
<protein>
    <recommendedName>
        <fullName evidence="5">Amino acid ABC transporter substrate-binding protein</fullName>
    </recommendedName>
</protein>
<sequence>MHLTPQPADSLPPWWKGWQGIGALALSLILLAGGLWYFWPAEEDTGCAPGVPGLRWAGEGTQRECVGLMDKTTYTFDPQLKGITDRITQENRRVRQQWEKPDKGKSRVPYVKVAVLTPMTDSDTSALPMKEIVTSLQGSFIAQCRANGCPQLPATRSLGIQGKTPQIELVLANEGRDETQWQPVVKQLAELTKGEHPLVAVTGMGVSIPETQAAADELSRLKIPTIGAVLTATDLNSPRLFKVSPSNVDYAKALRRFLTESPLAKQRGYLVFDSRDDNYVKTLRRAFDEEFGDYIGRRRVSFVGSTGHKPAGIPKLFQRAVNNICLTKTQVIFYAGRDRDLADFVRALSTRSQCGHDKPITVMTGATGTFAQGSAVQGLLKANKITIVDASATSPDQWTSGVHAPAGFKPFLQALRDLKFDDSVMDDGYAIMHHDAVLTAVWATRNVTGQTASEAPGVEDVYNELTNLHDASTVPAASGELSFDDASNGWPHNKPIPVIQLPDPLKDPEPPYLVP</sequence>
<evidence type="ECO:0008006" key="5">
    <source>
        <dbReference type="Google" id="ProtNLM"/>
    </source>
</evidence>
<keyword evidence="2" id="KW-1133">Transmembrane helix</keyword>
<proteinExistence type="predicted"/>
<evidence type="ECO:0000256" key="2">
    <source>
        <dbReference type="SAM" id="Phobius"/>
    </source>
</evidence>
<evidence type="ECO:0000313" key="3">
    <source>
        <dbReference type="EMBL" id="RXS67594.1"/>
    </source>
</evidence>
<organism evidence="3 4">
    <name type="scientific">Streptomyces sioyaensis</name>
    <dbReference type="NCBI Taxonomy" id="67364"/>
    <lineage>
        <taxon>Bacteria</taxon>
        <taxon>Bacillati</taxon>
        <taxon>Actinomycetota</taxon>
        <taxon>Actinomycetes</taxon>
        <taxon>Kitasatosporales</taxon>
        <taxon>Streptomycetaceae</taxon>
        <taxon>Streptomyces</taxon>
    </lineage>
</organism>
<comment type="caution">
    <text evidence="3">The sequence shown here is derived from an EMBL/GenBank/DDBJ whole genome shotgun (WGS) entry which is preliminary data.</text>
</comment>
<dbReference type="AlphaFoldDB" id="A0A4Q1R363"/>
<name>A0A4Q1R363_9ACTN</name>
<keyword evidence="2" id="KW-0812">Transmembrane</keyword>
<accession>A0A4Q1R363</accession>
<dbReference type="GeneID" id="95778575"/>
<dbReference type="SUPFAM" id="SSF53822">
    <property type="entry name" value="Periplasmic binding protein-like I"/>
    <property type="match status" value="1"/>
</dbReference>
<evidence type="ECO:0000256" key="1">
    <source>
        <dbReference type="SAM" id="MobiDB-lite"/>
    </source>
</evidence>
<gene>
    <name evidence="3" type="ORF">EST54_11345</name>
</gene>
<dbReference type="EMBL" id="SDIF01000024">
    <property type="protein sequence ID" value="RXS67594.1"/>
    <property type="molecule type" value="Genomic_DNA"/>
</dbReference>
<dbReference type="InterPro" id="IPR028082">
    <property type="entry name" value="Peripla_BP_I"/>
</dbReference>
<dbReference type="Proteomes" id="UP000289482">
    <property type="component" value="Unassembled WGS sequence"/>
</dbReference>
<evidence type="ECO:0000313" key="4">
    <source>
        <dbReference type="Proteomes" id="UP000289482"/>
    </source>
</evidence>
<dbReference type="Gene3D" id="3.40.50.2300">
    <property type="match status" value="2"/>
</dbReference>
<dbReference type="RefSeq" id="WP_129247485.1">
    <property type="nucleotide sequence ID" value="NZ_JABZEL010000008.1"/>
</dbReference>
<reference evidence="3 4" key="1">
    <citation type="submission" date="2019-01" db="EMBL/GenBank/DDBJ databases">
        <title>Draft genome sequences of the type strain Streptomyces sioyaensis DSM 40032 and its novel strain, TM32, a thermotolerant antibiotics-producing actinobacterium.</title>
        <authorList>
            <person name="Nakaew N."/>
            <person name="Lumyong S."/>
            <person name="Sloan W.T."/>
            <person name="Sungthong R."/>
        </authorList>
    </citation>
    <scope>NUCLEOTIDE SEQUENCE [LARGE SCALE GENOMIC DNA]</scope>
    <source>
        <strain evidence="3 4">DSM 40032</strain>
    </source>
</reference>
<keyword evidence="2" id="KW-0472">Membrane</keyword>